<accession>A0A1M5BLT1</accession>
<dbReference type="RefSeq" id="WP_245812523.1">
    <property type="nucleotide sequence ID" value="NZ_FQVT01000001.1"/>
</dbReference>
<dbReference type="EMBL" id="FQVT01000001">
    <property type="protein sequence ID" value="SHF43356.1"/>
    <property type="molecule type" value="Genomic_DNA"/>
</dbReference>
<protein>
    <submittedName>
        <fullName evidence="1">Uncharacterized protein</fullName>
    </submittedName>
</protein>
<dbReference type="AlphaFoldDB" id="A0A1M5BLT1"/>
<keyword evidence="2" id="KW-1185">Reference proteome</keyword>
<name>A0A1M5BLT1_SALEC</name>
<proteinExistence type="predicted"/>
<gene>
    <name evidence="1" type="ORF">SAMN05444483_10187</name>
</gene>
<evidence type="ECO:0000313" key="1">
    <source>
        <dbReference type="EMBL" id="SHF43356.1"/>
    </source>
</evidence>
<dbReference type="Proteomes" id="UP000183945">
    <property type="component" value="Unassembled WGS sequence"/>
</dbReference>
<dbReference type="STRING" id="1073325.SAMN05444483_10187"/>
<organism evidence="1 2">
    <name type="scientific">Salegentibacter echinorum</name>
    <dbReference type="NCBI Taxonomy" id="1073325"/>
    <lineage>
        <taxon>Bacteria</taxon>
        <taxon>Pseudomonadati</taxon>
        <taxon>Bacteroidota</taxon>
        <taxon>Flavobacteriia</taxon>
        <taxon>Flavobacteriales</taxon>
        <taxon>Flavobacteriaceae</taxon>
        <taxon>Salegentibacter</taxon>
    </lineage>
</organism>
<sequence length="66" mass="7798">MVTIYKKEAKVYMVPEHKLDAKDYENLIPVITEYINIGKFSGKLKYKILKVGRRMPIGRESKIKHF</sequence>
<evidence type="ECO:0000313" key="2">
    <source>
        <dbReference type="Proteomes" id="UP000183945"/>
    </source>
</evidence>
<reference evidence="2" key="1">
    <citation type="submission" date="2016-11" db="EMBL/GenBank/DDBJ databases">
        <authorList>
            <person name="Varghese N."/>
            <person name="Submissions S."/>
        </authorList>
    </citation>
    <scope>NUCLEOTIDE SEQUENCE [LARGE SCALE GENOMIC DNA]</scope>
    <source>
        <strain evidence="2">DSM 24579</strain>
    </source>
</reference>